<gene>
    <name evidence="1" type="ORF">MILVUS5_LOCUS4552</name>
</gene>
<dbReference type="EMBL" id="CASHSV030000001">
    <property type="protein sequence ID" value="CAJ2633440.1"/>
    <property type="molecule type" value="Genomic_DNA"/>
</dbReference>
<proteinExistence type="predicted"/>
<evidence type="ECO:0000313" key="1">
    <source>
        <dbReference type="EMBL" id="CAJ2633440.1"/>
    </source>
</evidence>
<name>A0ACB0INE2_TRIPR</name>
<comment type="caution">
    <text evidence="1">The sequence shown here is derived from an EMBL/GenBank/DDBJ whole genome shotgun (WGS) entry which is preliminary data.</text>
</comment>
<accession>A0ACB0INE2</accession>
<keyword evidence="2" id="KW-1185">Reference proteome</keyword>
<sequence>MVLQNKNWNTHNGGIIVSPFPPEQTISLGKNVEATAYLNLQKVESDHITLKEINAIIKSQNYTNSFLICLGDQFMSLEKDITDLKLLFEEQLTKQSLILKQLEKNKNDMESSEIIINKDVPIIQPPIAVEGFKLKSNNNEFIHVLEEKLKQMRLNVLSQKGMSDTSDIEDIDQLTEIFANEEINDQVAQVNPIYAPKPVEKYYYKRPSPQDLLFEETEPFQNSYSGKAIYEWNIDGLNDKQIIDMIHRIIMYSSVCKQQGNSDSSIASFITTGFIGQLRGWWDHYLTDAQKKEILSHKKLIKTETSSSSTTITTTGEEDAVYTLCLSILQHFVGTNVPIAEKLQTLLQNLRCPSLTHFRWYKDTFLSRVFQLNNPNSMHWKSKFVDGLPHLFAERIRQTLRNNNDGININYSDLTYGQIISTCINEGLSLCNDIKLKNQLKKQKLTEKHQIGEFCEQFAFDLEKPPESRKKGKIERFKPYKGRRKNPPDTYKYSYKKKRRKNYSKPKYKDYTPNFSRKRKAKKLDITCHKCGKIGHYANQCRTKKALNEIEDEELRNQLEKVLLINSSSESETESSNDEVSYSSSSDTSDNNNCQCNELSYWKSIVEMNGLNVLTNEQDEALKALESISDDNLRRKLI</sequence>
<dbReference type="Proteomes" id="UP001177021">
    <property type="component" value="Unassembled WGS sequence"/>
</dbReference>
<organism evidence="1 2">
    <name type="scientific">Trifolium pratense</name>
    <name type="common">Red clover</name>
    <dbReference type="NCBI Taxonomy" id="57577"/>
    <lineage>
        <taxon>Eukaryota</taxon>
        <taxon>Viridiplantae</taxon>
        <taxon>Streptophyta</taxon>
        <taxon>Embryophyta</taxon>
        <taxon>Tracheophyta</taxon>
        <taxon>Spermatophyta</taxon>
        <taxon>Magnoliopsida</taxon>
        <taxon>eudicotyledons</taxon>
        <taxon>Gunneridae</taxon>
        <taxon>Pentapetalae</taxon>
        <taxon>rosids</taxon>
        <taxon>fabids</taxon>
        <taxon>Fabales</taxon>
        <taxon>Fabaceae</taxon>
        <taxon>Papilionoideae</taxon>
        <taxon>50 kb inversion clade</taxon>
        <taxon>NPAAA clade</taxon>
        <taxon>Hologalegina</taxon>
        <taxon>IRL clade</taxon>
        <taxon>Trifolieae</taxon>
        <taxon>Trifolium</taxon>
    </lineage>
</organism>
<reference evidence="1" key="1">
    <citation type="submission" date="2023-10" db="EMBL/GenBank/DDBJ databases">
        <authorList>
            <person name="Rodriguez Cubillos JULIANA M."/>
            <person name="De Vega J."/>
        </authorList>
    </citation>
    <scope>NUCLEOTIDE SEQUENCE</scope>
</reference>
<protein>
    <submittedName>
        <fullName evidence="1">Uncharacterized protein</fullName>
    </submittedName>
</protein>
<evidence type="ECO:0000313" key="2">
    <source>
        <dbReference type="Proteomes" id="UP001177021"/>
    </source>
</evidence>